<feature type="compositionally biased region" description="Basic and acidic residues" evidence="2">
    <location>
        <begin position="144"/>
        <end position="157"/>
    </location>
</feature>
<dbReference type="PROSITE" id="PS50115">
    <property type="entry name" value="ARFGAP"/>
    <property type="match status" value="1"/>
</dbReference>
<feature type="region of interest" description="Disordered" evidence="2">
    <location>
        <begin position="102"/>
        <end position="266"/>
    </location>
</feature>
<proteinExistence type="predicted"/>
<dbReference type="PANTHER" id="PTHR46085:SF3">
    <property type="entry name" value="ARF GTPASE ACTIVATING PROTEIN"/>
    <property type="match status" value="1"/>
</dbReference>
<dbReference type="GO" id="GO:0005096">
    <property type="term" value="F:GTPase activator activity"/>
    <property type="evidence" value="ECO:0007669"/>
    <property type="project" value="InterPro"/>
</dbReference>
<feature type="compositionally biased region" description="Polar residues" evidence="2">
    <location>
        <begin position="609"/>
        <end position="621"/>
    </location>
</feature>
<feature type="domain" description="Arf-GAP" evidence="3">
    <location>
        <begin position="12"/>
        <end position="89"/>
    </location>
</feature>
<keyword evidence="5" id="KW-1185">Reference proteome</keyword>
<feature type="region of interest" description="Disordered" evidence="2">
    <location>
        <begin position="278"/>
        <end position="308"/>
    </location>
</feature>
<keyword evidence="1" id="KW-0479">Metal-binding</keyword>
<feature type="region of interest" description="Disordered" evidence="2">
    <location>
        <begin position="412"/>
        <end position="445"/>
    </location>
</feature>
<dbReference type="GO" id="GO:0008270">
    <property type="term" value="F:zinc ion binding"/>
    <property type="evidence" value="ECO:0007669"/>
    <property type="project" value="UniProtKB-KW"/>
</dbReference>
<name>A0A9D5BTK0_9LILI</name>
<gene>
    <name evidence="4" type="ORF">J5N97_001624</name>
</gene>
<feature type="compositionally biased region" description="Basic and acidic residues" evidence="2">
    <location>
        <begin position="106"/>
        <end position="128"/>
    </location>
</feature>
<dbReference type="PRINTS" id="PR00405">
    <property type="entry name" value="REVINTRACTNG"/>
</dbReference>
<evidence type="ECO:0000259" key="3">
    <source>
        <dbReference type="PROSITE" id="PS50115"/>
    </source>
</evidence>
<dbReference type="PANTHER" id="PTHR46085">
    <property type="entry name" value="ARFGAP/RECO-RELATED"/>
    <property type="match status" value="1"/>
</dbReference>
<dbReference type="Proteomes" id="UP001085076">
    <property type="component" value="Unassembled WGS sequence"/>
</dbReference>
<dbReference type="Pfam" id="PF01412">
    <property type="entry name" value="ArfGap"/>
    <property type="match status" value="1"/>
</dbReference>
<dbReference type="EMBL" id="JAGGNH010000072">
    <property type="protein sequence ID" value="KAJ0960534.1"/>
    <property type="molecule type" value="Genomic_DNA"/>
</dbReference>
<feature type="compositionally biased region" description="Basic and acidic residues" evidence="2">
    <location>
        <begin position="163"/>
        <end position="174"/>
    </location>
</feature>
<dbReference type="OrthoDB" id="6036at2759"/>
<sequence length="627" mass="67619">MANRMKEDEKNEKIIRGLLKLPANRRCINCNNLGPQYVCTNFWTFICTNCSGMHREFTHHVKSISMAKFTSQEVIALQEGGNERAKLIYFKDWDPSVTHFQIAGERGTDRPPRVKSDREDSNENRMADSYHGSSRSPPNEDSYEDKSPVHAHGDYKRSPGHFEVVDERHRDEKIGNGNQNQRIEDRRFPDAVHRASGRSPNYQKGVDSTSPPMVRPVRDILGDDVPPLQVGDIPKPNGAGVSENSSKTQRTTSSSSLGSSDGNPVELKRANFGSLIDFDVDSEPPVSSTQQNVPQQTFSPPASSDNWASFDVAPQQKASQTSANASSIESSLDQLSTPGIVPAGNVLTPPVSDVQTFSKNNDARQLPVLQQNQPNFLAVGDTRSLVPPSDASMVNNLTWGPSVAPNMHITLTTPAGQPSQGPTAPAGEVSTRVLSQPPAETKPIGRKQLPEDLFTSIYPLAATPFPGWQRPPHPGMGYSMQYPVGGAMQTYSQPPQSTNPFDLVNEPSLPHASSFPSMASLQGALPSMTGNAPLLRSASFGAPPTQWMPPQQPPYPLPSSQSPYLLQHGMTNTAPQAPSHSFPLVNHGVGFGGAGAAFGATGMEHLSSARHSQPGTPSSFAGGNPFG</sequence>
<dbReference type="SUPFAM" id="SSF57863">
    <property type="entry name" value="ArfGap/RecO-like zinc finger"/>
    <property type="match status" value="1"/>
</dbReference>
<dbReference type="InterPro" id="IPR044820">
    <property type="entry name" value="AGD14-like"/>
</dbReference>
<comment type="caution">
    <text evidence="4">The sequence shown here is derived from an EMBL/GenBank/DDBJ whole genome shotgun (WGS) entry which is preliminary data.</text>
</comment>
<reference evidence="4 5" key="1">
    <citation type="journal article" date="2022" name="Hortic Res">
        <title>The genome of Dioscorea zingiberensis sheds light on the biosynthesis, origin and evolution of the medicinally important diosgenin saponins.</title>
        <authorList>
            <person name="Li Y."/>
            <person name="Tan C."/>
            <person name="Li Z."/>
            <person name="Guo J."/>
            <person name="Li S."/>
            <person name="Chen X."/>
            <person name="Wang C."/>
            <person name="Dai X."/>
            <person name="Yang H."/>
            <person name="Song W."/>
            <person name="Hou L."/>
            <person name="Xu J."/>
            <person name="Tong Z."/>
            <person name="Xu A."/>
            <person name="Yuan X."/>
            <person name="Wang W."/>
            <person name="Yang Q."/>
            <person name="Chen L."/>
            <person name="Sun Z."/>
            <person name="Wang K."/>
            <person name="Pan B."/>
            <person name="Chen J."/>
            <person name="Bao Y."/>
            <person name="Liu F."/>
            <person name="Qi X."/>
            <person name="Gang D.R."/>
            <person name="Wen J."/>
            <person name="Li J."/>
        </authorList>
    </citation>
    <scope>NUCLEOTIDE SEQUENCE [LARGE SCALE GENOMIC DNA]</scope>
    <source>
        <strain evidence="4">Dzin_1.0</strain>
    </source>
</reference>
<feature type="compositionally biased region" description="Basic and acidic residues" evidence="2">
    <location>
        <begin position="182"/>
        <end position="193"/>
    </location>
</feature>
<dbReference type="AlphaFoldDB" id="A0A9D5BTK0"/>
<dbReference type="InterPro" id="IPR001164">
    <property type="entry name" value="ArfGAP_dom"/>
</dbReference>
<evidence type="ECO:0000313" key="5">
    <source>
        <dbReference type="Proteomes" id="UP001085076"/>
    </source>
</evidence>
<feature type="region of interest" description="Disordered" evidence="2">
    <location>
        <begin position="607"/>
        <end position="627"/>
    </location>
</feature>
<dbReference type="CDD" id="cd08838">
    <property type="entry name" value="ArfGap_AGFG"/>
    <property type="match status" value="1"/>
</dbReference>
<evidence type="ECO:0000313" key="4">
    <source>
        <dbReference type="EMBL" id="KAJ0960534.1"/>
    </source>
</evidence>
<feature type="compositionally biased region" description="Polar residues" evidence="2">
    <location>
        <begin position="285"/>
        <end position="307"/>
    </location>
</feature>
<evidence type="ECO:0000256" key="2">
    <source>
        <dbReference type="SAM" id="MobiDB-lite"/>
    </source>
</evidence>
<feature type="compositionally biased region" description="Low complexity" evidence="2">
    <location>
        <begin position="245"/>
        <end position="260"/>
    </location>
</feature>
<protein>
    <recommendedName>
        <fullName evidence="3">Arf-GAP domain-containing protein</fullName>
    </recommendedName>
</protein>
<dbReference type="Gene3D" id="1.10.220.150">
    <property type="entry name" value="Arf GTPase activating protein"/>
    <property type="match status" value="1"/>
</dbReference>
<accession>A0A9D5BTK0</accession>
<dbReference type="InterPro" id="IPR037278">
    <property type="entry name" value="ARFGAP/RecO"/>
</dbReference>
<dbReference type="SMART" id="SM00105">
    <property type="entry name" value="ArfGap"/>
    <property type="match status" value="1"/>
</dbReference>
<organism evidence="4 5">
    <name type="scientific">Dioscorea zingiberensis</name>
    <dbReference type="NCBI Taxonomy" id="325984"/>
    <lineage>
        <taxon>Eukaryota</taxon>
        <taxon>Viridiplantae</taxon>
        <taxon>Streptophyta</taxon>
        <taxon>Embryophyta</taxon>
        <taxon>Tracheophyta</taxon>
        <taxon>Spermatophyta</taxon>
        <taxon>Magnoliopsida</taxon>
        <taxon>Liliopsida</taxon>
        <taxon>Dioscoreales</taxon>
        <taxon>Dioscoreaceae</taxon>
        <taxon>Dioscorea</taxon>
    </lineage>
</organism>
<evidence type="ECO:0000256" key="1">
    <source>
        <dbReference type="PROSITE-ProRule" id="PRU00288"/>
    </source>
</evidence>
<dbReference type="InterPro" id="IPR038508">
    <property type="entry name" value="ArfGAP_dom_sf"/>
</dbReference>
<feature type="region of interest" description="Disordered" evidence="2">
    <location>
        <begin position="489"/>
        <end position="509"/>
    </location>
</feature>
<feature type="compositionally biased region" description="Polar residues" evidence="2">
    <location>
        <begin position="198"/>
        <end position="211"/>
    </location>
</feature>
<keyword evidence="1" id="KW-0863">Zinc-finger</keyword>
<keyword evidence="1" id="KW-0862">Zinc</keyword>
<feature type="compositionally biased region" description="Polar residues" evidence="2">
    <location>
        <begin position="412"/>
        <end position="422"/>
    </location>
</feature>
<feature type="compositionally biased region" description="Polar residues" evidence="2">
    <location>
        <begin position="489"/>
        <end position="500"/>
    </location>
</feature>